<dbReference type="AlphaFoldDB" id="A0A8T3AZG3"/>
<dbReference type="EMBL" id="JAGYWB010000013">
    <property type="protein sequence ID" value="KAI0499595.1"/>
    <property type="molecule type" value="Genomic_DNA"/>
</dbReference>
<evidence type="ECO:0000256" key="1">
    <source>
        <dbReference type="SAM" id="MobiDB-lite"/>
    </source>
</evidence>
<proteinExistence type="predicted"/>
<gene>
    <name evidence="2" type="ORF">KFK09_017801</name>
</gene>
<protein>
    <submittedName>
        <fullName evidence="2">Uncharacterized protein</fullName>
    </submittedName>
</protein>
<sequence length="185" mass="20690">MAYQQARSHYVGGKQSTRSGDKLVFQTNTWPEDVGASLREVGREEGILAGRRRRDACNRQSGRNEHSSLFLANPTETDKRGERLGAWEENDWERRTMGIDGRTTPSFMLSLFPSMSKTSSHAKMSRTLSALMVMMSPRHSSASVVALREPEAQNDSKGSTARAQSMKFIVEYGGLITRSKMKNLT</sequence>
<reference evidence="2" key="1">
    <citation type="journal article" date="2022" name="Front. Genet.">
        <title>Chromosome-Scale Assembly of the Dendrobium nobile Genome Provides Insights Into the Molecular Mechanism of the Biosynthesis of the Medicinal Active Ingredient of Dendrobium.</title>
        <authorList>
            <person name="Xu Q."/>
            <person name="Niu S.-C."/>
            <person name="Li K.-L."/>
            <person name="Zheng P.-J."/>
            <person name="Zhang X.-J."/>
            <person name="Jia Y."/>
            <person name="Liu Y."/>
            <person name="Niu Y.-X."/>
            <person name="Yu L.-H."/>
            <person name="Chen D.-F."/>
            <person name="Zhang G.-Q."/>
        </authorList>
    </citation>
    <scope>NUCLEOTIDE SEQUENCE</scope>
    <source>
        <tissue evidence="2">Leaf</tissue>
    </source>
</reference>
<feature type="region of interest" description="Disordered" evidence="1">
    <location>
        <begin position="54"/>
        <end position="80"/>
    </location>
</feature>
<keyword evidence="3" id="KW-1185">Reference proteome</keyword>
<comment type="caution">
    <text evidence="2">The sequence shown here is derived from an EMBL/GenBank/DDBJ whole genome shotgun (WGS) entry which is preliminary data.</text>
</comment>
<accession>A0A8T3AZG3</accession>
<organism evidence="2 3">
    <name type="scientific">Dendrobium nobile</name>
    <name type="common">Orchid</name>
    <dbReference type="NCBI Taxonomy" id="94219"/>
    <lineage>
        <taxon>Eukaryota</taxon>
        <taxon>Viridiplantae</taxon>
        <taxon>Streptophyta</taxon>
        <taxon>Embryophyta</taxon>
        <taxon>Tracheophyta</taxon>
        <taxon>Spermatophyta</taxon>
        <taxon>Magnoliopsida</taxon>
        <taxon>Liliopsida</taxon>
        <taxon>Asparagales</taxon>
        <taxon>Orchidaceae</taxon>
        <taxon>Epidendroideae</taxon>
        <taxon>Malaxideae</taxon>
        <taxon>Dendrobiinae</taxon>
        <taxon>Dendrobium</taxon>
    </lineage>
</organism>
<evidence type="ECO:0000313" key="3">
    <source>
        <dbReference type="Proteomes" id="UP000829196"/>
    </source>
</evidence>
<name>A0A8T3AZG3_DENNO</name>
<evidence type="ECO:0000313" key="2">
    <source>
        <dbReference type="EMBL" id="KAI0499595.1"/>
    </source>
</evidence>
<dbReference type="Proteomes" id="UP000829196">
    <property type="component" value="Unassembled WGS sequence"/>
</dbReference>